<dbReference type="Pfam" id="PF08156">
    <property type="entry name" value="NOP5NT"/>
    <property type="match status" value="1"/>
</dbReference>
<dbReference type="EMBL" id="BDRX01000021">
    <property type="protein sequence ID" value="GBF90953.1"/>
    <property type="molecule type" value="Genomic_DNA"/>
</dbReference>
<comment type="caution">
    <text evidence="7">The sequence shown here is derived from an EMBL/GenBank/DDBJ whole genome shotgun (WGS) entry which is preliminary data.</text>
</comment>
<dbReference type="GO" id="GO:0032040">
    <property type="term" value="C:small-subunit processome"/>
    <property type="evidence" value="ECO:0007669"/>
    <property type="project" value="InterPro"/>
</dbReference>
<dbReference type="PANTHER" id="PTHR10894:SF1">
    <property type="entry name" value="NUCLEOLAR PROTEIN 58"/>
    <property type="match status" value="1"/>
</dbReference>
<reference evidence="7 8" key="1">
    <citation type="journal article" date="2018" name="Sci. Rep.">
        <title>Raphidocelis subcapitata (=Pseudokirchneriella subcapitata) provides an insight into genome evolution and environmental adaptations in the Sphaeropleales.</title>
        <authorList>
            <person name="Suzuki S."/>
            <person name="Yamaguchi H."/>
            <person name="Nakajima N."/>
            <person name="Kawachi M."/>
        </authorList>
    </citation>
    <scope>NUCLEOTIDE SEQUENCE [LARGE SCALE GENOMIC DNA]</scope>
    <source>
        <strain evidence="7 8">NIES-35</strain>
    </source>
</reference>
<dbReference type="GO" id="GO:0031428">
    <property type="term" value="C:box C/D methylation guide snoRNP complex"/>
    <property type="evidence" value="ECO:0007669"/>
    <property type="project" value="InterPro"/>
</dbReference>
<dbReference type="Gene3D" id="1.10.287.4070">
    <property type="match status" value="1"/>
</dbReference>
<feature type="compositionally biased region" description="Basic and acidic residues" evidence="5">
    <location>
        <begin position="459"/>
        <end position="468"/>
    </location>
</feature>
<keyword evidence="4" id="KW-0539">Nucleus</keyword>
<dbReference type="SUPFAM" id="SSF89124">
    <property type="entry name" value="Nop domain"/>
    <property type="match status" value="1"/>
</dbReference>
<dbReference type="InterPro" id="IPR036070">
    <property type="entry name" value="Nop_dom_sf"/>
</dbReference>
<organism evidence="7 8">
    <name type="scientific">Raphidocelis subcapitata</name>
    <dbReference type="NCBI Taxonomy" id="307507"/>
    <lineage>
        <taxon>Eukaryota</taxon>
        <taxon>Viridiplantae</taxon>
        <taxon>Chlorophyta</taxon>
        <taxon>core chlorophytes</taxon>
        <taxon>Chlorophyceae</taxon>
        <taxon>CS clade</taxon>
        <taxon>Sphaeropleales</taxon>
        <taxon>Selenastraceae</taxon>
        <taxon>Raphidocelis</taxon>
    </lineage>
</organism>
<proteinExistence type="inferred from homology"/>
<comment type="similarity">
    <text evidence="2">Belongs to the NOP5/NOP56 family.</text>
</comment>
<feature type="domain" description="Nop" evidence="6">
    <location>
        <begin position="258"/>
        <end position="370"/>
    </location>
</feature>
<comment type="subcellular location">
    <subcellularLocation>
        <location evidence="1">Nucleus</location>
        <location evidence="1">Nucleolus</location>
    </subcellularLocation>
</comment>
<evidence type="ECO:0000259" key="6">
    <source>
        <dbReference type="PROSITE" id="PS51358"/>
    </source>
</evidence>
<evidence type="ECO:0000256" key="3">
    <source>
        <dbReference type="ARBA" id="ARBA00022517"/>
    </source>
</evidence>
<name>A0A2V0NZE2_9CHLO</name>
<feature type="region of interest" description="Disordered" evidence="5">
    <location>
        <begin position="366"/>
        <end position="479"/>
    </location>
</feature>
<dbReference type="OrthoDB" id="6780543at2759"/>
<evidence type="ECO:0000256" key="4">
    <source>
        <dbReference type="ARBA" id="ARBA00023242"/>
    </source>
</evidence>
<dbReference type="SMART" id="SM00931">
    <property type="entry name" value="NOSIC"/>
    <property type="match status" value="1"/>
</dbReference>
<dbReference type="InterPro" id="IPR002687">
    <property type="entry name" value="Nop_dom"/>
</dbReference>
<dbReference type="Pfam" id="PF01798">
    <property type="entry name" value="Nop"/>
    <property type="match status" value="2"/>
</dbReference>
<evidence type="ECO:0000256" key="2">
    <source>
        <dbReference type="ARBA" id="ARBA00009211"/>
    </source>
</evidence>
<gene>
    <name evidence="7" type="ORF">Rsub_03808</name>
</gene>
<dbReference type="InParanoid" id="A0A2V0NZE2"/>
<dbReference type="Proteomes" id="UP000247498">
    <property type="component" value="Unassembled WGS sequence"/>
</dbReference>
<evidence type="ECO:0000256" key="1">
    <source>
        <dbReference type="ARBA" id="ARBA00004604"/>
    </source>
</evidence>
<dbReference type="InterPro" id="IPR042239">
    <property type="entry name" value="Nop_C"/>
</dbReference>
<keyword evidence="8" id="KW-1185">Reference proteome</keyword>
<dbReference type="InterPro" id="IPR045056">
    <property type="entry name" value="Nop56/Nop58"/>
</dbReference>
<feature type="compositionally biased region" description="Basic residues" evidence="5">
    <location>
        <begin position="469"/>
        <end position="479"/>
    </location>
</feature>
<dbReference type="InterPro" id="IPR012976">
    <property type="entry name" value="NOSIC"/>
</dbReference>
<dbReference type="Gene3D" id="1.10.246.90">
    <property type="entry name" value="Nop domain"/>
    <property type="match status" value="1"/>
</dbReference>
<dbReference type="PANTHER" id="PTHR10894">
    <property type="entry name" value="NUCLEOLAR PROTEIN 5 NUCLEOLAR PROTEIN NOP5 NOP58"/>
    <property type="match status" value="1"/>
</dbReference>
<evidence type="ECO:0000313" key="8">
    <source>
        <dbReference type="Proteomes" id="UP000247498"/>
    </source>
</evidence>
<sequence>MLFLFETAAGYALFKVVKEGKLEKTEDLYKDFETLDNAQKVVKLKAFSKFQNTTEALAAATALVDSKLDKGLKKFLKKNAVGETLAVLDAKLGSLIKEKLDIPCVYSGAVQELARGVRAQLSGLISGLAGADLTPMSLGLSHSLSRYKLKFSPDKVDTMIVQAIGLLDDLDKELNTYAMRVREWYGWHFPEMTKIVGDNISYAKAIKLMGTRDRAQTLDFSGTLEEEVEAALKEAAQISMGTEISAEDLENIQALSDQVIELSEYRGQLFDYLKSRMAAIAPNLTPGQAAGVHPHPRALKTKHETPKYGLIYHASLIGQSQPKHKGKISRVLAAKCSLAIRVDALGDSTDATVGIEAREKVEARLRQLEGRSAAGESGRPRGKGDTPKYDKARQGAVPALATTPKAYNADADAAEPSSKKKKKDKGEDTEGKKEKKDKKKREGEEQANGEEPSKKKKKKEEAEDDGKKDKKKQKKDKGE</sequence>
<feature type="compositionally biased region" description="Basic and acidic residues" evidence="5">
    <location>
        <begin position="424"/>
        <end position="444"/>
    </location>
</feature>
<dbReference type="FunFam" id="1.10.287.4070:FF:000001">
    <property type="entry name" value="Probable Nucleolar protein 58"/>
    <property type="match status" value="1"/>
</dbReference>
<evidence type="ECO:0000313" key="7">
    <source>
        <dbReference type="EMBL" id="GBF90953.1"/>
    </source>
</evidence>
<dbReference type="InterPro" id="IPR012974">
    <property type="entry name" value="NOP58/56_N"/>
</dbReference>
<feature type="compositionally biased region" description="Basic and acidic residues" evidence="5">
    <location>
        <begin position="378"/>
        <end position="393"/>
    </location>
</feature>
<protein>
    <recommendedName>
        <fullName evidence="6">Nop domain-containing protein</fullName>
    </recommendedName>
</protein>
<dbReference type="GO" id="GO:0030515">
    <property type="term" value="F:snoRNA binding"/>
    <property type="evidence" value="ECO:0007669"/>
    <property type="project" value="InterPro"/>
</dbReference>
<evidence type="ECO:0000256" key="5">
    <source>
        <dbReference type="SAM" id="MobiDB-lite"/>
    </source>
</evidence>
<dbReference type="STRING" id="307507.A0A2V0NZE2"/>
<dbReference type="PROSITE" id="PS51358">
    <property type="entry name" value="NOP"/>
    <property type="match status" value="1"/>
</dbReference>
<dbReference type="GO" id="GO:0042254">
    <property type="term" value="P:ribosome biogenesis"/>
    <property type="evidence" value="ECO:0007669"/>
    <property type="project" value="UniProtKB-KW"/>
</dbReference>
<accession>A0A2V0NZE2</accession>
<dbReference type="AlphaFoldDB" id="A0A2V0NZE2"/>
<keyword evidence="3" id="KW-0690">Ribosome biogenesis</keyword>
<dbReference type="FunCoup" id="A0A2V0NZE2">
    <property type="interactions" value="2076"/>
</dbReference>